<evidence type="ECO:0000313" key="2">
    <source>
        <dbReference type="Proteomes" id="UP000789525"/>
    </source>
</evidence>
<dbReference type="Proteomes" id="UP000789525">
    <property type="component" value="Unassembled WGS sequence"/>
</dbReference>
<name>A0ACA9MZV6_9GLOM</name>
<keyword evidence="2" id="KW-1185">Reference proteome</keyword>
<protein>
    <submittedName>
        <fullName evidence="1">785_t:CDS:1</fullName>
    </submittedName>
</protein>
<feature type="non-terminal residue" evidence="1">
    <location>
        <position position="1"/>
    </location>
</feature>
<feature type="non-terminal residue" evidence="1">
    <location>
        <position position="601"/>
    </location>
</feature>
<comment type="caution">
    <text evidence="1">The sequence shown here is derived from an EMBL/GenBank/DDBJ whole genome shotgun (WGS) entry which is preliminary data.</text>
</comment>
<evidence type="ECO:0000313" key="1">
    <source>
        <dbReference type="EMBL" id="CAG8625033.1"/>
    </source>
</evidence>
<proteinExistence type="predicted"/>
<sequence length="601" mass="68588">SSEAKTVLTVPPRKTESTSKKSTGKSKSNKKDEKVGRPPPLDDDEDPFPFIRGESAGSHTKTFRFSPSTGNINKILDWKRVINGSTAWDEICAQCNVKGDAFPYKKEVRVEGEKPEDVDEAIRRLQALEEIYKRRPVKIEIPLVHLMNRTVRFKLRFLALEQHLYFSETFKREDLKNPYILTLVIKDAKQNWLNPHFSEKSKEFPGVESKSSKNTNSQGQKQDNFDSYNWPAIDPPRTQTPWTDSPSTSTSSPGKRDGLQAPISSSEYPERFAPAEEQKKTLKEAERARLAEARKTRAIKYGGAEDVPNEKTSTGWYMPAEPLDEKKHDDDFMNVPVNPMTLEKSPKVASNTKPGDAVRNYNFAQMKQALESGVTDSEDVSQLLAGVLGDRPYNESSFFEIVANARNNATEQYNKVFMHVSCAVVLEKVYLAWDNHVNAYWTILDRKFDFALNLSTRRYIRSNIKPFTKFIKRTTISPDQNVITCENIEHLLKVDSISYKTVSKYKLHFPFIAELTRIEKRTLIDQPDFNKVVGKTEEGNIHWTIEILNVNHLDHFGENETLDAGNTARWTTKDIVGEEPSMSGMVEYIKAMLILTDRCTN</sequence>
<reference evidence="1" key="1">
    <citation type="submission" date="2021-06" db="EMBL/GenBank/DDBJ databases">
        <authorList>
            <person name="Kallberg Y."/>
            <person name="Tangrot J."/>
            <person name="Rosling A."/>
        </authorList>
    </citation>
    <scope>NUCLEOTIDE SEQUENCE</scope>
    <source>
        <strain evidence="1">CL356</strain>
    </source>
</reference>
<organism evidence="1 2">
    <name type="scientific">Acaulospora colombiana</name>
    <dbReference type="NCBI Taxonomy" id="27376"/>
    <lineage>
        <taxon>Eukaryota</taxon>
        <taxon>Fungi</taxon>
        <taxon>Fungi incertae sedis</taxon>
        <taxon>Mucoromycota</taxon>
        <taxon>Glomeromycotina</taxon>
        <taxon>Glomeromycetes</taxon>
        <taxon>Diversisporales</taxon>
        <taxon>Acaulosporaceae</taxon>
        <taxon>Acaulospora</taxon>
    </lineage>
</organism>
<gene>
    <name evidence="1" type="ORF">ACOLOM_LOCUS7464</name>
</gene>
<dbReference type="EMBL" id="CAJVPT010017248">
    <property type="protein sequence ID" value="CAG8625033.1"/>
    <property type="molecule type" value="Genomic_DNA"/>
</dbReference>
<accession>A0ACA9MZV6</accession>